<evidence type="ECO:0000259" key="11">
    <source>
        <dbReference type="Pfam" id="PF01507"/>
    </source>
</evidence>
<evidence type="ECO:0000256" key="7">
    <source>
        <dbReference type="ARBA" id="ARBA00022840"/>
    </source>
</evidence>
<gene>
    <name evidence="12" type="primary">cysD</name>
    <name evidence="12" type="ORF">SYYSPA8_26120</name>
</gene>
<dbReference type="InterPro" id="IPR014729">
    <property type="entry name" value="Rossmann-like_a/b/a_fold"/>
</dbReference>
<dbReference type="SUPFAM" id="SSF52402">
    <property type="entry name" value="Adenine nucleotide alpha hydrolases-like"/>
    <property type="match status" value="1"/>
</dbReference>
<keyword evidence="5 12" id="KW-0548">Nucleotidyltransferase</keyword>
<reference evidence="12 13" key="1">
    <citation type="submission" date="2022-10" db="EMBL/GenBank/DDBJ databases">
        <title>Draft genome sequence of Streptomyces sp. YSPA8.</title>
        <authorList>
            <person name="Moriuchi R."/>
            <person name="Dohra H."/>
            <person name="Yamamura H."/>
            <person name="Kodani S."/>
        </authorList>
    </citation>
    <scope>NUCLEOTIDE SEQUENCE [LARGE SCALE GENOMIC DNA]</scope>
    <source>
        <strain evidence="12 13">YSPA8</strain>
    </source>
</reference>
<dbReference type="EC" id="2.7.7.4" evidence="2"/>
<dbReference type="EMBL" id="BSBI01000012">
    <property type="protein sequence ID" value="GLF97843.1"/>
    <property type="molecule type" value="Genomic_DNA"/>
</dbReference>
<keyword evidence="6" id="KW-0547">Nucleotide-binding</keyword>
<evidence type="ECO:0000256" key="4">
    <source>
        <dbReference type="ARBA" id="ARBA00022679"/>
    </source>
</evidence>
<evidence type="ECO:0000256" key="2">
    <source>
        <dbReference type="ARBA" id="ARBA00012391"/>
    </source>
</evidence>
<feature type="domain" description="Phosphoadenosine phosphosulphate reductase" evidence="11">
    <location>
        <begin position="50"/>
        <end position="273"/>
    </location>
</feature>
<keyword evidence="13" id="KW-1185">Reference proteome</keyword>
<dbReference type="Gene3D" id="3.40.50.620">
    <property type="entry name" value="HUPs"/>
    <property type="match status" value="1"/>
</dbReference>
<name>A0ABQ5P5H2_9ACTN</name>
<evidence type="ECO:0000256" key="3">
    <source>
        <dbReference type="ARBA" id="ARBA00022004"/>
    </source>
</evidence>
<dbReference type="RefSeq" id="WP_407706093.1">
    <property type="nucleotide sequence ID" value="NZ_BSBI01000012.1"/>
</dbReference>
<feature type="region of interest" description="Disordered" evidence="10">
    <location>
        <begin position="301"/>
        <end position="320"/>
    </location>
</feature>
<evidence type="ECO:0000256" key="5">
    <source>
        <dbReference type="ARBA" id="ARBA00022695"/>
    </source>
</evidence>
<dbReference type="Pfam" id="PF01507">
    <property type="entry name" value="PAPS_reduct"/>
    <property type="match status" value="1"/>
</dbReference>
<keyword evidence="7" id="KW-0067">ATP-binding</keyword>
<evidence type="ECO:0000256" key="8">
    <source>
        <dbReference type="ARBA" id="ARBA00030256"/>
    </source>
</evidence>
<dbReference type="PANTHER" id="PTHR43196:SF1">
    <property type="entry name" value="SULFATE ADENYLYLTRANSFERASE SUBUNIT 2"/>
    <property type="match status" value="1"/>
</dbReference>
<dbReference type="GO" id="GO:0016779">
    <property type="term" value="F:nucleotidyltransferase activity"/>
    <property type="evidence" value="ECO:0007669"/>
    <property type="project" value="UniProtKB-KW"/>
</dbReference>
<comment type="caution">
    <text evidence="12">The sequence shown here is derived from an EMBL/GenBank/DDBJ whole genome shotgun (WGS) entry which is preliminary data.</text>
</comment>
<evidence type="ECO:0000256" key="6">
    <source>
        <dbReference type="ARBA" id="ARBA00022741"/>
    </source>
</evidence>
<evidence type="ECO:0000313" key="13">
    <source>
        <dbReference type="Proteomes" id="UP001291653"/>
    </source>
</evidence>
<dbReference type="NCBIfam" id="NF003587">
    <property type="entry name" value="PRK05253.1"/>
    <property type="match status" value="1"/>
</dbReference>
<evidence type="ECO:0000256" key="9">
    <source>
        <dbReference type="ARBA" id="ARBA00031812"/>
    </source>
</evidence>
<evidence type="ECO:0000256" key="1">
    <source>
        <dbReference type="ARBA" id="ARBA00008885"/>
    </source>
</evidence>
<keyword evidence="4" id="KW-0808">Transferase</keyword>
<dbReference type="Proteomes" id="UP001291653">
    <property type="component" value="Unassembled WGS sequence"/>
</dbReference>
<dbReference type="InterPro" id="IPR002500">
    <property type="entry name" value="PAPS_reduct_dom"/>
</dbReference>
<comment type="similarity">
    <text evidence="1">Belongs to the PAPS reductase family. CysD subfamily.</text>
</comment>
<dbReference type="InterPro" id="IPR011784">
    <property type="entry name" value="SO4_adenylTrfase_ssu"/>
</dbReference>
<dbReference type="PANTHER" id="PTHR43196">
    <property type="entry name" value="SULFATE ADENYLYLTRANSFERASE SUBUNIT 2"/>
    <property type="match status" value="1"/>
</dbReference>
<sequence>MSEAQGTTAAVPGVPDAGGADTPYALSHLDALESESVHIFREVAGEFERPVLLFSGGKDSIVMLHLALKAFAPAAVPFTLLHVDTGHNFPEVLAYRDRTVARHGLRLHVASVQEYIDAGKLRERPDGTRNPLQTVPLTEAIQEHRFDAVFGGGRRDEEKARAKERVFSLRDEFSQWDPRRQRPELWQLYNGRHAAGEHVRVFPLSNWTELDVWQYIAREGIELPEIYFAHEREVFSRSGMWLTAGEWGGPKESEPVEVRQIRYRTVGDMSCTGAVDSDATTLDAVIAEIAASRLTERGATRADDKLSEAAMEDRKREGYF</sequence>
<dbReference type="PIRSF" id="PIRSF002936">
    <property type="entry name" value="CysDAde_trans"/>
    <property type="match status" value="1"/>
</dbReference>
<accession>A0ABQ5P5H2</accession>
<dbReference type="NCBIfam" id="NF009214">
    <property type="entry name" value="PRK12563.1"/>
    <property type="match status" value="1"/>
</dbReference>
<organism evidence="12 13">
    <name type="scientific">Streptomyces yaizuensis</name>
    <dbReference type="NCBI Taxonomy" id="2989713"/>
    <lineage>
        <taxon>Bacteria</taxon>
        <taxon>Bacillati</taxon>
        <taxon>Actinomycetota</taxon>
        <taxon>Actinomycetes</taxon>
        <taxon>Kitasatosporales</taxon>
        <taxon>Streptomycetaceae</taxon>
        <taxon>Streptomyces</taxon>
    </lineage>
</organism>
<dbReference type="InterPro" id="IPR050128">
    <property type="entry name" value="Sulfate_adenylyltrnsfr_sub2"/>
</dbReference>
<evidence type="ECO:0000256" key="10">
    <source>
        <dbReference type="SAM" id="MobiDB-lite"/>
    </source>
</evidence>
<dbReference type="NCBIfam" id="TIGR02039">
    <property type="entry name" value="CysD"/>
    <property type="match status" value="1"/>
</dbReference>
<proteinExistence type="inferred from homology"/>
<protein>
    <recommendedName>
        <fullName evidence="3">Sulfate adenylyltransferase subunit 2</fullName>
        <ecNumber evidence="2">2.7.7.4</ecNumber>
    </recommendedName>
    <alternativeName>
        <fullName evidence="8">ATP-sulfurylase small subunit</fullName>
    </alternativeName>
    <alternativeName>
        <fullName evidence="9">Sulfate adenylate transferase</fullName>
    </alternativeName>
</protein>
<evidence type="ECO:0000313" key="12">
    <source>
        <dbReference type="EMBL" id="GLF97843.1"/>
    </source>
</evidence>